<evidence type="ECO:0000256" key="7">
    <source>
        <dbReference type="SAM" id="SignalP"/>
    </source>
</evidence>
<evidence type="ECO:0000313" key="9">
    <source>
        <dbReference type="Proteomes" id="UP000887540"/>
    </source>
</evidence>
<evidence type="ECO:0000256" key="6">
    <source>
        <dbReference type="PROSITE-ProRule" id="PRU00277"/>
    </source>
</evidence>
<dbReference type="PROSITE" id="PS50059">
    <property type="entry name" value="FKBP_PPIASE"/>
    <property type="match status" value="2"/>
</dbReference>
<protein>
    <recommendedName>
        <fullName evidence="2 6">peptidylprolyl isomerase</fullName>
        <ecNumber evidence="2 6">5.2.1.8</ecNumber>
    </recommendedName>
</protein>
<dbReference type="PANTHER" id="PTHR46046:SF6">
    <property type="entry name" value="PEPTIDYLPROLYL ISOMERASE"/>
    <property type="match status" value="1"/>
</dbReference>
<feature type="domain" description="PPIase FKBP-type" evidence="8">
    <location>
        <begin position="64"/>
        <end position="152"/>
    </location>
</feature>
<proteinExistence type="predicted"/>
<feature type="chain" id="PRO_5036742111" description="peptidylprolyl isomerase" evidence="7">
    <location>
        <begin position="21"/>
        <end position="278"/>
    </location>
</feature>
<dbReference type="InterPro" id="IPR046357">
    <property type="entry name" value="PPIase_dom_sf"/>
</dbReference>
<organism evidence="9 10">
    <name type="scientific">Acrobeloides nanus</name>
    <dbReference type="NCBI Taxonomy" id="290746"/>
    <lineage>
        <taxon>Eukaryota</taxon>
        <taxon>Metazoa</taxon>
        <taxon>Ecdysozoa</taxon>
        <taxon>Nematoda</taxon>
        <taxon>Chromadorea</taxon>
        <taxon>Rhabditida</taxon>
        <taxon>Tylenchina</taxon>
        <taxon>Cephalobomorpha</taxon>
        <taxon>Cephaloboidea</taxon>
        <taxon>Cephalobidae</taxon>
        <taxon>Acrobeloides</taxon>
    </lineage>
</organism>
<dbReference type="GO" id="GO:0005783">
    <property type="term" value="C:endoplasmic reticulum"/>
    <property type="evidence" value="ECO:0007669"/>
    <property type="project" value="TreeGrafter"/>
</dbReference>
<dbReference type="InterPro" id="IPR001179">
    <property type="entry name" value="PPIase_FKBP_dom"/>
</dbReference>
<keyword evidence="7" id="KW-0732">Signal</keyword>
<dbReference type="Gene3D" id="3.10.50.40">
    <property type="match status" value="2"/>
</dbReference>
<dbReference type="EC" id="5.2.1.8" evidence="2 6"/>
<dbReference type="Proteomes" id="UP000887540">
    <property type="component" value="Unplaced"/>
</dbReference>
<reference evidence="10" key="1">
    <citation type="submission" date="2022-11" db="UniProtKB">
        <authorList>
            <consortium name="WormBaseParasite"/>
        </authorList>
    </citation>
    <scope>IDENTIFICATION</scope>
</reference>
<feature type="signal peptide" evidence="7">
    <location>
        <begin position="1"/>
        <end position="20"/>
    </location>
</feature>
<evidence type="ECO:0000256" key="3">
    <source>
        <dbReference type="ARBA" id="ARBA00022737"/>
    </source>
</evidence>
<dbReference type="SUPFAM" id="SSF54534">
    <property type="entry name" value="FKBP-like"/>
    <property type="match status" value="2"/>
</dbReference>
<dbReference type="InterPro" id="IPR051989">
    <property type="entry name" value="FKBP-like_isomerase"/>
</dbReference>
<keyword evidence="3" id="KW-0677">Repeat</keyword>
<keyword evidence="5 6" id="KW-0413">Isomerase</keyword>
<evidence type="ECO:0000313" key="10">
    <source>
        <dbReference type="WBParaSite" id="ACRNAN_scaffold378.g19077.t1"/>
    </source>
</evidence>
<dbReference type="FunFam" id="3.10.50.40:FF:000006">
    <property type="entry name" value="Peptidyl-prolyl cis-trans isomerase"/>
    <property type="match status" value="1"/>
</dbReference>
<dbReference type="AlphaFoldDB" id="A0A914DRV4"/>
<dbReference type="PANTHER" id="PTHR46046">
    <property type="entry name" value="PEPTIDYLPROLYL ISOMERASE"/>
    <property type="match status" value="1"/>
</dbReference>
<keyword evidence="9" id="KW-1185">Reference proteome</keyword>
<evidence type="ECO:0000256" key="1">
    <source>
        <dbReference type="ARBA" id="ARBA00000971"/>
    </source>
</evidence>
<keyword evidence="4 6" id="KW-0697">Rotamase</keyword>
<evidence type="ECO:0000256" key="4">
    <source>
        <dbReference type="ARBA" id="ARBA00023110"/>
    </source>
</evidence>
<comment type="catalytic activity">
    <reaction evidence="1 6">
        <text>[protein]-peptidylproline (omega=180) = [protein]-peptidylproline (omega=0)</text>
        <dbReference type="Rhea" id="RHEA:16237"/>
        <dbReference type="Rhea" id="RHEA-COMP:10747"/>
        <dbReference type="Rhea" id="RHEA-COMP:10748"/>
        <dbReference type="ChEBI" id="CHEBI:83833"/>
        <dbReference type="ChEBI" id="CHEBI:83834"/>
        <dbReference type="EC" id="5.2.1.8"/>
    </reaction>
</comment>
<name>A0A914DRV4_9BILA</name>
<evidence type="ECO:0000256" key="5">
    <source>
        <dbReference type="ARBA" id="ARBA00023235"/>
    </source>
</evidence>
<evidence type="ECO:0000256" key="2">
    <source>
        <dbReference type="ARBA" id="ARBA00013194"/>
    </source>
</evidence>
<accession>A0A914DRV4</accession>
<dbReference type="Pfam" id="PF00254">
    <property type="entry name" value="FKBP_C"/>
    <property type="match status" value="2"/>
</dbReference>
<dbReference type="GO" id="GO:0003755">
    <property type="term" value="F:peptidyl-prolyl cis-trans isomerase activity"/>
    <property type="evidence" value="ECO:0007669"/>
    <property type="project" value="UniProtKB-KW"/>
</dbReference>
<sequence>MWSNICCGLLLATVATIVVSIEEEPEKPTTFQGQKLSWKDEDGLEIKIIRPISEEKCKIKSQEGDTVEQYYKLTDEKGNEVGSNFGKKPYTFTLGKAQVIKGMDRAMTGMCIGEKRKVVIPGHLGFGDSGRERDNIQKDQTLYYTVQLVDLFRPVPGPKWVDEDGLSIEVTHKIDEDKCKKATPGDTIHQHYTLHLEDGTFVDSSFSRNAPFIFKLGAKQVIAGMDRAMTNMCEGEKRKVVIPAPLGYGPEGREPSIPGNATLYFEIELNKLIKKDEL</sequence>
<evidence type="ECO:0000259" key="8">
    <source>
        <dbReference type="PROSITE" id="PS50059"/>
    </source>
</evidence>
<feature type="domain" description="PPIase FKBP-type" evidence="8">
    <location>
        <begin position="185"/>
        <end position="273"/>
    </location>
</feature>
<dbReference type="WBParaSite" id="ACRNAN_scaffold378.g19077.t1">
    <property type="protein sequence ID" value="ACRNAN_scaffold378.g19077.t1"/>
    <property type="gene ID" value="ACRNAN_scaffold378.g19077"/>
</dbReference>